<dbReference type="InterPro" id="IPR012337">
    <property type="entry name" value="RNaseH-like_sf"/>
</dbReference>
<protein>
    <recommendedName>
        <fullName evidence="5">Zinc finger MYM-type protein 1</fullName>
    </recommendedName>
</protein>
<evidence type="ECO:0000259" key="2">
    <source>
        <dbReference type="Pfam" id="PF14291"/>
    </source>
</evidence>
<evidence type="ECO:0000313" key="4">
    <source>
        <dbReference type="Proteomes" id="UP001353858"/>
    </source>
</evidence>
<dbReference type="PANTHER" id="PTHR45749:SF28">
    <property type="entry name" value="ZINC FINGER MYM-TYPE PROTEIN 1-LIKE-RELATED"/>
    <property type="match status" value="1"/>
</dbReference>
<gene>
    <name evidence="3" type="ORF">RN001_012669</name>
</gene>
<sequence>MNSVASLVDNAFSRLTHDEKIAVKNLKRPMPQLCLENKQSVKGKDVIRKFKLDIYKKNDWICGCDIKNALFCFPCLLFGGEPSWSKNGIRDLIHLSAKITKHENSEGHLKNIFSLRMLGKNNIQNVLDSSYRKAIQKHNEEVTKNRHVLNLIINCIRFCGAYELALRDHDERETSNNKGIFRELINFTAELDKSLRDHIESAPVFKGLSKTIRNELLDAMLNVYHEQVASEIKASDYISVIADETTDVSNQFQLVVVLRYIVDARPVERFWKFLLPSGHDANSLSASILNEIGLLVDDPEKLIAQSYDGAAVMSGAINGVQRHVQDQIFFANLTGLCTFFSTSPQRAARLEEFLQRKSLPRSSKIKWNFNSRAVNTIYEHREEIIEALEQIEREAKLQTTIQQAGANLRILEEENFIYWLTFFHKIMPHVDILFNQLQKVNTDALKIKHNLGNFERVIGKIRAEIADTDNQLVKQNDTELTPRPSKRRRVTDDIKTRFRFTGHLILANLISFKQFPSFEKEFPDDYLKEAVKFYPCLNESRLRTELTVLYFSAVGLLGLLLDGLSDTFNEVVKLLKIVITIPMTTSEAERQFSRLKKIKTFLSSTMKEDKLNALTMLSCEKEFINDIPNFNEKVIEQFCKSKTRKMDFVYRQV</sequence>
<feature type="domain" description="HAT C-terminal dimerisation" evidence="1">
    <location>
        <begin position="565"/>
        <end position="620"/>
    </location>
</feature>
<keyword evidence="4" id="KW-1185">Reference proteome</keyword>
<feature type="domain" description="DUF4371" evidence="2">
    <location>
        <begin position="130"/>
        <end position="319"/>
    </location>
</feature>
<dbReference type="PANTHER" id="PTHR45749">
    <property type="match status" value="1"/>
</dbReference>
<name>A0AAN7PUN9_9COLE</name>
<comment type="caution">
    <text evidence="3">The sequence shown here is derived from an EMBL/GenBank/DDBJ whole genome shotgun (WGS) entry which is preliminary data.</text>
</comment>
<proteinExistence type="predicted"/>
<dbReference type="GO" id="GO:0046983">
    <property type="term" value="F:protein dimerization activity"/>
    <property type="evidence" value="ECO:0007669"/>
    <property type="project" value="InterPro"/>
</dbReference>
<reference evidence="4" key="1">
    <citation type="submission" date="2023-01" db="EMBL/GenBank/DDBJ databases">
        <title>Key to firefly adult light organ development and bioluminescence: homeobox transcription factors regulate luciferase expression and transportation to peroxisome.</title>
        <authorList>
            <person name="Fu X."/>
        </authorList>
    </citation>
    <scope>NUCLEOTIDE SEQUENCE [LARGE SCALE GENOMIC DNA]</scope>
</reference>
<accession>A0AAN7PUN9</accession>
<dbReference type="AlphaFoldDB" id="A0AAN7PUN9"/>
<evidence type="ECO:0008006" key="5">
    <source>
        <dbReference type="Google" id="ProtNLM"/>
    </source>
</evidence>
<evidence type="ECO:0000313" key="3">
    <source>
        <dbReference type="EMBL" id="KAK4876247.1"/>
    </source>
</evidence>
<organism evidence="3 4">
    <name type="scientific">Aquatica leii</name>
    <dbReference type="NCBI Taxonomy" id="1421715"/>
    <lineage>
        <taxon>Eukaryota</taxon>
        <taxon>Metazoa</taxon>
        <taxon>Ecdysozoa</taxon>
        <taxon>Arthropoda</taxon>
        <taxon>Hexapoda</taxon>
        <taxon>Insecta</taxon>
        <taxon>Pterygota</taxon>
        <taxon>Neoptera</taxon>
        <taxon>Endopterygota</taxon>
        <taxon>Coleoptera</taxon>
        <taxon>Polyphaga</taxon>
        <taxon>Elateriformia</taxon>
        <taxon>Elateroidea</taxon>
        <taxon>Lampyridae</taxon>
        <taxon>Luciolinae</taxon>
        <taxon>Aquatica</taxon>
    </lineage>
</organism>
<dbReference type="Pfam" id="PF05699">
    <property type="entry name" value="Dimer_Tnp_hAT"/>
    <property type="match status" value="1"/>
</dbReference>
<evidence type="ECO:0000259" key="1">
    <source>
        <dbReference type="Pfam" id="PF05699"/>
    </source>
</evidence>
<dbReference type="SUPFAM" id="SSF53098">
    <property type="entry name" value="Ribonuclease H-like"/>
    <property type="match status" value="1"/>
</dbReference>
<dbReference type="EMBL" id="JARPUR010000005">
    <property type="protein sequence ID" value="KAK4876247.1"/>
    <property type="molecule type" value="Genomic_DNA"/>
</dbReference>
<dbReference type="Proteomes" id="UP001353858">
    <property type="component" value="Unassembled WGS sequence"/>
</dbReference>
<dbReference type="InterPro" id="IPR025398">
    <property type="entry name" value="DUF4371"/>
</dbReference>
<dbReference type="InterPro" id="IPR008906">
    <property type="entry name" value="HATC_C_dom"/>
</dbReference>
<dbReference type="Pfam" id="PF14291">
    <property type="entry name" value="DUF4371"/>
    <property type="match status" value="1"/>
</dbReference>